<keyword evidence="1" id="KW-0812">Transmembrane</keyword>
<feature type="transmembrane region" description="Helical" evidence="1">
    <location>
        <begin position="61"/>
        <end position="82"/>
    </location>
</feature>
<feature type="transmembrane region" description="Helical" evidence="1">
    <location>
        <begin position="23"/>
        <end position="49"/>
    </location>
</feature>
<dbReference type="EMBL" id="JACOOH010000009">
    <property type="protein sequence ID" value="MBC5623216.1"/>
    <property type="molecule type" value="Genomic_DNA"/>
</dbReference>
<protein>
    <submittedName>
        <fullName evidence="2">Uncharacterized protein</fullName>
    </submittedName>
</protein>
<dbReference type="RefSeq" id="WP_186978298.1">
    <property type="nucleotide sequence ID" value="NZ_JACOOH010000009.1"/>
</dbReference>
<organism evidence="2 3">
    <name type="scientific">Butyricimonas hominis</name>
    <dbReference type="NCBI Taxonomy" id="2763032"/>
    <lineage>
        <taxon>Bacteria</taxon>
        <taxon>Pseudomonadati</taxon>
        <taxon>Bacteroidota</taxon>
        <taxon>Bacteroidia</taxon>
        <taxon>Bacteroidales</taxon>
        <taxon>Odoribacteraceae</taxon>
        <taxon>Butyricimonas</taxon>
    </lineage>
</organism>
<sequence length="212" mass="23962">MKNNEALDTLHDIKDLMEKSTKFLSISGLSSILVGIYACIATGLAYSVLTTHEQINASQRLTLLCLIAIAVLLTSLVTVFCMSYCKAKKANRNILTDKSVHRLLWNFFLPLFAGGVFCISLIWQHYYGLTSSIMLIFYGLALVNCSKYTYSDIRYLGYAEILLGLVDSFVVNNALVFWVIGFGLLHILAGIYFYYKVERYQTSQPQRANFNE</sequence>
<evidence type="ECO:0000256" key="1">
    <source>
        <dbReference type="SAM" id="Phobius"/>
    </source>
</evidence>
<feature type="transmembrane region" description="Helical" evidence="1">
    <location>
        <begin position="103"/>
        <end position="123"/>
    </location>
</feature>
<reference evidence="2 3" key="1">
    <citation type="submission" date="2020-08" db="EMBL/GenBank/DDBJ databases">
        <title>Genome public.</title>
        <authorList>
            <person name="Liu C."/>
            <person name="Sun Q."/>
        </authorList>
    </citation>
    <scope>NUCLEOTIDE SEQUENCE [LARGE SCALE GENOMIC DNA]</scope>
    <source>
        <strain evidence="2 3">NSJ-56</strain>
    </source>
</reference>
<gene>
    <name evidence="2" type="ORF">H8S64_19145</name>
</gene>
<comment type="caution">
    <text evidence="2">The sequence shown here is derived from an EMBL/GenBank/DDBJ whole genome shotgun (WGS) entry which is preliminary data.</text>
</comment>
<evidence type="ECO:0000313" key="3">
    <source>
        <dbReference type="Proteomes" id="UP000646484"/>
    </source>
</evidence>
<keyword evidence="1" id="KW-1133">Transmembrane helix</keyword>
<name>A0ABR7D5K6_9BACT</name>
<proteinExistence type="predicted"/>
<feature type="transmembrane region" description="Helical" evidence="1">
    <location>
        <begin position="176"/>
        <end position="195"/>
    </location>
</feature>
<accession>A0ABR7D5K6</accession>
<evidence type="ECO:0000313" key="2">
    <source>
        <dbReference type="EMBL" id="MBC5623216.1"/>
    </source>
</evidence>
<keyword evidence="1" id="KW-0472">Membrane</keyword>
<dbReference type="Proteomes" id="UP000646484">
    <property type="component" value="Unassembled WGS sequence"/>
</dbReference>
<keyword evidence="3" id="KW-1185">Reference proteome</keyword>